<accession>A0A2K9LSH5</accession>
<comment type="catalytic activity">
    <reaction evidence="17">
        <text>ATP + H2O = ADP + phosphate + H(+)</text>
        <dbReference type="Rhea" id="RHEA:13065"/>
        <dbReference type="ChEBI" id="CHEBI:15377"/>
        <dbReference type="ChEBI" id="CHEBI:15378"/>
        <dbReference type="ChEBI" id="CHEBI:30616"/>
        <dbReference type="ChEBI" id="CHEBI:43474"/>
        <dbReference type="ChEBI" id="CHEBI:456216"/>
    </reaction>
</comment>
<keyword evidence="7" id="KW-0540">Nuclease</keyword>
<sequence length="271" mass="30989">MSGRSRNWCFTLNNYTDDDYSRLGAQSPQVRYIVIGREVGAQHATPHLQGYIIFHNTKTLAQAKAFISDRAHIEAPKGSFAENRAYCTKDNDFKEVGEPPKDAKRTDLEIIKKAINEEHKGIAEVMDMATSYQSIKLAEALYKYQKQPPPFKRTVKWFWGKTGTGKTRLAVEEAAGDFYITTDTLKWWDGYIGQKVVIVDDLRPGMIEFNVLLRLLDRYPVRLQVKGASFWMPPSTTTIIITSSLSPAQFHCGMEDSQQLLRRIDEVREFN</sequence>
<keyword evidence="8" id="KW-0479">Metal-binding</keyword>
<evidence type="ECO:0000256" key="9">
    <source>
        <dbReference type="ARBA" id="ARBA00022741"/>
    </source>
</evidence>
<dbReference type="GO" id="GO:0003723">
    <property type="term" value="F:RNA binding"/>
    <property type="evidence" value="ECO:0007669"/>
    <property type="project" value="InterPro"/>
</dbReference>
<dbReference type="Pfam" id="PF02407">
    <property type="entry name" value="Viral_Rep"/>
    <property type="match status" value="1"/>
</dbReference>
<comment type="similarity">
    <text evidence="3">Belongs to the nanoviruses/circoviruses replication-associated protein family.</text>
</comment>
<evidence type="ECO:0000256" key="2">
    <source>
        <dbReference type="ARBA" id="ARBA00004147"/>
    </source>
</evidence>
<comment type="subcellular location">
    <subcellularLocation>
        <location evidence="2">Host nucleus</location>
    </subcellularLocation>
</comment>
<dbReference type="GO" id="GO:0003724">
    <property type="term" value="F:RNA helicase activity"/>
    <property type="evidence" value="ECO:0007669"/>
    <property type="project" value="InterPro"/>
</dbReference>
<keyword evidence="5" id="KW-0548">Nucleotidyltransferase</keyword>
<dbReference type="GO" id="GO:0016779">
    <property type="term" value="F:nucleotidyltransferase activity"/>
    <property type="evidence" value="ECO:0007669"/>
    <property type="project" value="UniProtKB-KW"/>
</dbReference>
<keyword evidence="6" id="KW-0235">DNA replication</keyword>
<keyword evidence="9" id="KW-0547">Nucleotide-binding</keyword>
<evidence type="ECO:0000256" key="1">
    <source>
        <dbReference type="ARBA" id="ARBA00001936"/>
    </source>
</evidence>
<dbReference type="InterPro" id="IPR049912">
    <property type="entry name" value="CRESS_DNA_REP"/>
</dbReference>
<dbReference type="InterPro" id="IPR000605">
    <property type="entry name" value="Helicase_SF3_ssDNA/RNA_vir"/>
</dbReference>
<dbReference type="GO" id="GO:0000166">
    <property type="term" value="F:nucleotide binding"/>
    <property type="evidence" value="ECO:0007669"/>
    <property type="project" value="UniProtKB-KW"/>
</dbReference>
<evidence type="ECO:0000256" key="13">
    <source>
        <dbReference type="ARBA" id="ARBA00023125"/>
    </source>
</evidence>
<dbReference type="GO" id="GO:0046872">
    <property type="term" value="F:metal ion binding"/>
    <property type="evidence" value="ECO:0007669"/>
    <property type="project" value="UniProtKB-KW"/>
</dbReference>
<keyword evidence="10" id="KW-0255">Endonuclease</keyword>
<organism evidence="19 20">
    <name type="scientific">uncultured virus</name>
    <dbReference type="NCBI Taxonomy" id="340016"/>
    <lineage>
        <taxon>Viruses</taxon>
        <taxon>environmental samples</taxon>
    </lineage>
</organism>
<keyword evidence="20" id="KW-1185">Reference proteome</keyword>
<keyword evidence="13" id="KW-0238">DNA-binding</keyword>
<feature type="domain" description="CRESS-DNA virus Rep endonuclease" evidence="18">
    <location>
        <begin position="2"/>
        <end position="99"/>
    </location>
</feature>
<proteinExistence type="inferred from homology"/>
<evidence type="ECO:0000256" key="15">
    <source>
        <dbReference type="ARBA" id="ARBA00030754"/>
    </source>
</evidence>
<dbReference type="GO" id="GO:0003677">
    <property type="term" value="F:DNA binding"/>
    <property type="evidence" value="ECO:0007669"/>
    <property type="project" value="UniProtKB-KW"/>
</dbReference>
<name>A0A2K9LSH5_9VIRU</name>
<evidence type="ECO:0000256" key="10">
    <source>
        <dbReference type="ARBA" id="ARBA00022759"/>
    </source>
</evidence>
<dbReference type="SUPFAM" id="SSF52540">
    <property type="entry name" value="P-loop containing nucleoside triphosphate hydrolases"/>
    <property type="match status" value="1"/>
</dbReference>
<gene>
    <name evidence="19" type="primary">Rep</name>
</gene>
<dbReference type="Proteomes" id="UP001517100">
    <property type="component" value="Segment"/>
</dbReference>
<evidence type="ECO:0000313" key="19">
    <source>
        <dbReference type="EMBL" id="AUM61777.1"/>
    </source>
</evidence>
<evidence type="ECO:0000256" key="7">
    <source>
        <dbReference type="ARBA" id="ARBA00022722"/>
    </source>
</evidence>
<evidence type="ECO:0000256" key="17">
    <source>
        <dbReference type="ARBA" id="ARBA00049360"/>
    </source>
</evidence>
<evidence type="ECO:0000256" key="14">
    <source>
        <dbReference type="ARBA" id="ARBA00023268"/>
    </source>
</evidence>
<dbReference type="GO" id="GO:0016787">
    <property type="term" value="F:hydrolase activity"/>
    <property type="evidence" value="ECO:0007669"/>
    <property type="project" value="UniProtKB-KW"/>
</dbReference>
<keyword evidence="12" id="KW-0190">Covalent protein-DNA linkage</keyword>
<reference evidence="19" key="1">
    <citation type="submission" date="2017-01" db="EMBL/GenBank/DDBJ databases">
        <title>High-throughput sequencing uncovers low homogeneity in the biogeography of single-stranded DNA viruses.</title>
        <authorList>
            <person name="Pearson V.M."/>
            <person name="Rokyta D.R."/>
        </authorList>
    </citation>
    <scope>NUCLEOTIDE SEQUENCE [LARGE SCALE GENOMIC DNA]</scope>
</reference>
<dbReference type="EMBL" id="KY487854">
    <property type="protein sequence ID" value="AUM61777.1"/>
    <property type="molecule type" value="Genomic_DNA"/>
</dbReference>
<evidence type="ECO:0000256" key="8">
    <source>
        <dbReference type="ARBA" id="ARBA00022723"/>
    </source>
</evidence>
<dbReference type="GO" id="GO:0006260">
    <property type="term" value="P:DNA replication"/>
    <property type="evidence" value="ECO:0007669"/>
    <property type="project" value="UniProtKB-KW"/>
</dbReference>
<evidence type="ECO:0000256" key="6">
    <source>
        <dbReference type="ARBA" id="ARBA00022705"/>
    </source>
</evidence>
<keyword evidence="14" id="KW-0511">Multifunctional enzyme</keyword>
<evidence type="ECO:0000256" key="11">
    <source>
        <dbReference type="ARBA" id="ARBA00022801"/>
    </source>
</evidence>
<dbReference type="Pfam" id="PF00910">
    <property type="entry name" value="RNA_helicase"/>
    <property type="match status" value="1"/>
</dbReference>
<evidence type="ECO:0000256" key="16">
    <source>
        <dbReference type="ARBA" id="ARBA00032243"/>
    </source>
</evidence>
<evidence type="ECO:0000256" key="12">
    <source>
        <dbReference type="ARBA" id="ARBA00023124"/>
    </source>
</evidence>
<dbReference type="GO" id="GO:0004519">
    <property type="term" value="F:endonuclease activity"/>
    <property type="evidence" value="ECO:0007669"/>
    <property type="project" value="UniProtKB-KW"/>
</dbReference>
<evidence type="ECO:0000313" key="20">
    <source>
        <dbReference type="Proteomes" id="UP001517100"/>
    </source>
</evidence>
<protein>
    <recommendedName>
        <fullName evidence="15">ATP-dependent helicase Rep</fullName>
    </recommendedName>
    <alternativeName>
        <fullName evidence="16">RepP</fullName>
    </alternativeName>
</protein>
<dbReference type="PROSITE" id="PS52020">
    <property type="entry name" value="CRESS_DNA_REP"/>
    <property type="match status" value="1"/>
</dbReference>
<dbReference type="Gene3D" id="3.40.1310.20">
    <property type="match status" value="1"/>
</dbReference>
<comment type="cofactor">
    <cofactor evidence="1">
        <name>Mn(2+)</name>
        <dbReference type="ChEBI" id="CHEBI:29035"/>
    </cofactor>
</comment>
<dbReference type="GO" id="GO:0042025">
    <property type="term" value="C:host cell nucleus"/>
    <property type="evidence" value="ECO:0007669"/>
    <property type="project" value="UniProtKB-SubCell"/>
</dbReference>
<keyword evidence="11" id="KW-0378">Hydrolase</keyword>
<evidence type="ECO:0000256" key="3">
    <source>
        <dbReference type="ARBA" id="ARBA00008545"/>
    </source>
</evidence>
<evidence type="ECO:0000256" key="5">
    <source>
        <dbReference type="ARBA" id="ARBA00022695"/>
    </source>
</evidence>
<dbReference type="Gene3D" id="3.40.50.300">
    <property type="entry name" value="P-loop containing nucleotide triphosphate hydrolases"/>
    <property type="match status" value="1"/>
</dbReference>
<dbReference type="InterPro" id="IPR027417">
    <property type="entry name" value="P-loop_NTPase"/>
</dbReference>
<keyword evidence="4" id="KW-0808">Transferase</keyword>
<evidence type="ECO:0000259" key="18">
    <source>
        <dbReference type="PROSITE" id="PS52020"/>
    </source>
</evidence>
<evidence type="ECO:0000256" key="4">
    <source>
        <dbReference type="ARBA" id="ARBA00022679"/>
    </source>
</evidence>